<evidence type="ECO:0000256" key="3">
    <source>
        <dbReference type="ARBA" id="ARBA00022729"/>
    </source>
</evidence>
<evidence type="ECO:0000256" key="1">
    <source>
        <dbReference type="ARBA" id="ARBA00004196"/>
    </source>
</evidence>
<gene>
    <name evidence="6" type="ORF">NRB56_71780</name>
</gene>
<dbReference type="SUPFAM" id="SSF53822">
    <property type="entry name" value="Periplasmic binding protein-like I"/>
    <property type="match status" value="1"/>
</dbReference>
<dbReference type="AlphaFoldDB" id="A0A7K0E0I7"/>
<dbReference type="InterPro" id="IPR028082">
    <property type="entry name" value="Peripla_BP_I"/>
</dbReference>
<sequence length="382" mass="38623">MRSKTIALSRILETVTVAGVVCALGGLLTGCDSGSGGGGAAAPDSGSSSTVPAEVSGTVSRYSGQAPLDLPALQAKPATGKHLVYLVDTAAPLTATIGQHAAAAAKELGWTVTTENYAGDPASLATAIAQADSEKPDAILLSGEDQSHFAGALKASDAAGIPVFVGGVPNTPTTLAEGGLAGVSLGTEFLTTEGRIAADYIIQASGGKAHIAIVTVPDQKTLATENAGFTKELTAQCPACKVTTINAQLQQIGNGLPQQVVSALQSDPSVNYVFYPYGDLSIGVPAALKAAGITVNSVAATASAGTYADLKAGRMVANLATSTEVQGWLEVDLVARYFDTGKPALDDIVPVQILTEANDSSPTLPVSPADYAARFRKLWQVG</sequence>
<proteinExistence type="inferred from homology"/>
<keyword evidence="7" id="KW-1185">Reference proteome</keyword>
<comment type="caution">
    <text evidence="6">The sequence shown here is derived from an EMBL/GenBank/DDBJ whole genome shotgun (WGS) entry which is preliminary data.</text>
</comment>
<accession>A0A7K0E0I7</accession>
<name>A0A7K0E0I7_9NOCA</name>
<dbReference type="Pfam" id="PF13407">
    <property type="entry name" value="Peripla_BP_4"/>
    <property type="match status" value="1"/>
</dbReference>
<keyword evidence="3" id="KW-0732">Signal</keyword>
<protein>
    <recommendedName>
        <fullName evidence="5">Periplasmic binding protein domain-containing protein</fullName>
    </recommendedName>
</protein>
<evidence type="ECO:0000256" key="2">
    <source>
        <dbReference type="ARBA" id="ARBA00007639"/>
    </source>
</evidence>
<evidence type="ECO:0000313" key="6">
    <source>
        <dbReference type="EMBL" id="MQY31569.1"/>
    </source>
</evidence>
<feature type="domain" description="Periplasmic binding protein" evidence="5">
    <location>
        <begin position="96"/>
        <end position="341"/>
    </location>
</feature>
<feature type="region of interest" description="Disordered" evidence="4">
    <location>
        <begin position="35"/>
        <end position="56"/>
    </location>
</feature>
<evidence type="ECO:0000256" key="4">
    <source>
        <dbReference type="SAM" id="MobiDB-lite"/>
    </source>
</evidence>
<comment type="subcellular location">
    <subcellularLocation>
        <location evidence="1">Cell envelope</location>
    </subcellularLocation>
</comment>
<dbReference type="OrthoDB" id="8287616at2"/>
<organism evidence="6 7">
    <name type="scientific">Nocardia aurantia</name>
    <dbReference type="NCBI Taxonomy" id="2585199"/>
    <lineage>
        <taxon>Bacteria</taxon>
        <taxon>Bacillati</taxon>
        <taxon>Actinomycetota</taxon>
        <taxon>Actinomycetes</taxon>
        <taxon>Mycobacteriales</taxon>
        <taxon>Nocardiaceae</taxon>
        <taxon>Nocardia</taxon>
    </lineage>
</organism>
<dbReference type="PANTHER" id="PTHR46847">
    <property type="entry name" value="D-ALLOSE-BINDING PERIPLASMIC PROTEIN-RELATED"/>
    <property type="match status" value="1"/>
</dbReference>
<dbReference type="PROSITE" id="PS51257">
    <property type="entry name" value="PROKAR_LIPOPROTEIN"/>
    <property type="match status" value="1"/>
</dbReference>
<dbReference type="RefSeq" id="WP_153348808.1">
    <property type="nucleotide sequence ID" value="NZ_WEGI01000021.1"/>
</dbReference>
<dbReference type="InterPro" id="IPR025997">
    <property type="entry name" value="SBP_2_dom"/>
</dbReference>
<evidence type="ECO:0000259" key="5">
    <source>
        <dbReference type="Pfam" id="PF13407"/>
    </source>
</evidence>
<dbReference type="GO" id="GO:0030246">
    <property type="term" value="F:carbohydrate binding"/>
    <property type="evidence" value="ECO:0007669"/>
    <property type="project" value="UniProtKB-ARBA"/>
</dbReference>
<dbReference type="GO" id="GO:0030313">
    <property type="term" value="C:cell envelope"/>
    <property type="evidence" value="ECO:0007669"/>
    <property type="project" value="UniProtKB-SubCell"/>
</dbReference>
<comment type="similarity">
    <text evidence="2">Belongs to the bacterial solute-binding protein 2 family.</text>
</comment>
<dbReference type="EMBL" id="WEGI01000021">
    <property type="protein sequence ID" value="MQY31569.1"/>
    <property type="molecule type" value="Genomic_DNA"/>
</dbReference>
<reference evidence="6 7" key="1">
    <citation type="submission" date="2019-10" db="EMBL/GenBank/DDBJ databases">
        <title>Nocardia macrotermitis sp. nov. and Nocardia aurantia sp. nov., isolated from the gut of fungus growing-termite Macrotermes natalensis.</title>
        <authorList>
            <person name="Benndorf R."/>
            <person name="Schwitalla J."/>
            <person name="Martin K."/>
            <person name="De Beer W."/>
            <person name="Kaster A.-K."/>
            <person name="Vollmers J."/>
            <person name="Poulsen M."/>
            <person name="Beemelmanns C."/>
        </authorList>
    </citation>
    <scope>NUCLEOTIDE SEQUENCE [LARGE SCALE GENOMIC DNA]</scope>
    <source>
        <strain evidence="6 7">RB56</strain>
    </source>
</reference>
<dbReference type="PANTHER" id="PTHR46847:SF1">
    <property type="entry name" value="D-ALLOSE-BINDING PERIPLASMIC PROTEIN-RELATED"/>
    <property type="match status" value="1"/>
</dbReference>
<evidence type="ECO:0000313" key="7">
    <source>
        <dbReference type="Proteomes" id="UP000431401"/>
    </source>
</evidence>
<dbReference type="Proteomes" id="UP000431401">
    <property type="component" value="Unassembled WGS sequence"/>
</dbReference>
<dbReference type="Gene3D" id="3.40.50.2300">
    <property type="match status" value="2"/>
</dbReference>